<protein>
    <submittedName>
        <fullName evidence="11">PR domain zinc finger protein 13-like</fullName>
    </submittedName>
</protein>
<dbReference type="InterPro" id="IPR013087">
    <property type="entry name" value="Znf_C2H2_type"/>
</dbReference>
<keyword evidence="12" id="KW-1185">Reference proteome</keyword>
<evidence type="ECO:0000313" key="12">
    <source>
        <dbReference type="Proteomes" id="UP000747542"/>
    </source>
</evidence>
<dbReference type="SMART" id="SM00355">
    <property type="entry name" value="ZnF_C2H2"/>
    <property type="match status" value="4"/>
</dbReference>
<dbReference type="EMBL" id="JAHLQT010008938">
    <property type="protein sequence ID" value="KAG7173789.1"/>
    <property type="molecule type" value="Genomic_DNA"/>
</dbReference>
<feature type="region of interest" description="Disordered" evidence="9">
    <location>
        <begin position="520"/>
        <end position="541"/>
    </location>
</feature>
<proteinExistence type="inferred from homology"/>
<evidence type="ECO:0000256" key="1">
    <source>
        <dbReference type="ARBA" id="ARBA00004123"/>
    </source>
</evidence>
<dbReference type="PANTHER" id="PTHR24388">
    <property type="entry name" value="ZINC FINGER PROTEIN"/>
    <property type="match status" value="1"/>
</dbReference>
<evidence type="ECO:0000256" key="5">
    <source>
        <dbReference type="ARBA" id="ARBA00022833"/>
    </source>
</evidence>
<keyword evidence="3" id="KW-0677">Repeat</keyword>
<name>A0A8J5T7T1_HOMAM</name>
<keyword evidence="2" id="KW-0479">Metal-binding</keyword>
<dbReference type="GO" id="GO:0008270">
    <property type="term" value="F:zinc ion binding"/>
    <property type="evidence" value="ECO:0007669"/>
    <property type="project" value="UniProtKB-KW"/>
</dbReference>
<reference evidence="11" key="1">
    <citation type="journal article" date="2021" name="Sci. Adv.">
        <title>The American lobster genome reveals insights on longevity, neural, and immune adaptations.</title>
        <authorList>
            <person name="Polinski J.M."/>
            <person name="Zimin A.V."/>
            <person name="Clark K.F."/>
            <person name="Kohn A.B."/>
            <person name="Sadowski N."/>
            <person name="Timp W."/>
            <person name="Ptitsyn A."/>
            <person name="Khanna P."/>
            <person name="Romanova D.Y."/>
            <person name="Williams P."/>
            <person name="Greenwood S.J."/>
            <person name="Moroz L.L."/>
            <person name="Walt D.R."/>
            <person name="Bodnar A.G."/>
        </authorList>
    </citation>
    <scope>NUCLEOTIDE SEQUENCE</scope>
    <source>
        <strain evidence="11">GMGI-L3</strain>
    </source>
</reference>
<organism evidence="11 12">
    <name type="scientific">Homarus americanus</name>
    <name type="common">American lobster</name>
    <dbReference type="NCBI Taxonomy" id="6706"/>
    <lineage>
        <taxon>Eukaryota</taxon>
        <taxon>Metazoa</taxon>
        <taxon>Ecdysozoa</taxon>
        <taxon>Arthropoda</taxon>
        <taxon>Crustacea</taxon>
        <taxon>Multicrustacea</taxon>
        <taxon>Malacostraca</taxon>
        <taxon>Eumalacostraca</taxon>
        <taxon>Eucarida</taxon>
        <taxon>Decapoda</taxon>
        <taxon>Pleocyemata</taxon>
        <taxon>Astacidea</taxon>
        <taxon>Nephropoidea</taxon>
        <taxon>Nephropidae</taxon>
        <taxon>Homarus</taxon>
    </lineage>
</organism>
<evidence type="ECO:0000256" key="4">
    <source>
        <dbReference type="ARBA" id="ARBA00022771"/>
    </source>
</evidence>
<dbReference type="GO" id="GO:0005634">
    <property type="term" value="C:nucleus"/>
    <property type="evidence" value="ECO:0007669"/>
    <property type="project" value="UniProtKB-SubCell"/>
</dbReference>
<dbReference type="PROSITE" id="PS50157">
    <property type="entry name" value="ZINC_FINGER_C2H2_2"/>
    <property type="match status" value="3"/>
</dbReference>
<evidence type="ECO:0000259" key="10">
    <source>
        <dbReference type="PROSITE" id="PS50157"/>
    </source>
</evidence>
<dbReference type="InterPro" id="IPR050527">
    <property type="entry name" value="Snail/Krueppel_Znf"/>
</dbReference>
<feature type="compositionally biased region" description="Polar residues" evidence="9">
    <location>
        <begin position="287"/>
        <end position="307"/>
    </location>
</feature>
<evidence type="ECO:0000256" key="2">
    <source>
        <dbReference type="ARBA" id="ARBA00022723"/>
    </source>
</evidence>
<keyword evidence="6" id="KW-0539">Nucleus</keyword>
<dbReference type="FunFam" id="3.30.160.60:FF:000616">
    <property type="entry name" value="PR domain zinc finger protein 13"/>
    <property type="match status" value="1"/>
</dbReference>
<dbReference type="Gene3D" id="3.30.160.60">
    <property type="entry name" value="Classic Zinc Finger"/>
    <property type="match status" value="3"/>
</dbReference>
<dbReference type="SUPFAM" id="SSF57667">
    <property type="entry name" value="beta-beta-alpha zinc fingers"/>
    <property type="match status" value="2"/>
</dbReference>
<evidence type="ECO:0000313" key="11">
    <source>
        <dbReference type="EMBL" id="KAG7173789.1"/>
    </source>
</evidence>
<dbReference type="AlphaFoldDB" id="A0A8J5T7T1"/>
<accession>A0A8J5T7T1</accession>
<feature type="domain" description="C2H2-type" evidence="10">
    <location>
        <begin position="500"/>
        <end position="528"/>
    </location>
</feature>
<keyword evidence="5" id="KW-0862">Zinc</keyword>
<dbReference type="GO" id="GO:0000978">
    <property type="term" value="F:RNA polymerase II cis-regulatory region sequence-specific DNA binding"/>
    <property type="evidence" value="ECO:0007669"/>
    <property type="project" value="TreeGrafter"/>
</dbReference>
<dbReference type="Proteomes" id="UP000747542">
    <property type="component" value="Unassembled WGS sequence"/>
</dbReference>
<dbReference type="GO" id="GO:0000981">
    <property type="term" value="F:DNA-binding transcription factor activity, RNA polymerase II-specific"/>
    <property type="evidence" value="ECO:0007669"/>
    <property type="project" value="TreeGrafter"/>
</dbReference>
<dbReference type="PROSITE" id="PS00028">
    <property type="entry name" value="ZINC_FINGER_C2H2_1"/>
    <property type="match status" value="3"/>
</dbReference>
<sequence>MTVGVMVGGHGREWAACVAPTTAHSESNTAPDHSCTQASVLAPPVLTPTSPLMVMAGTDLPRAVSTHAHAAHDLSVNLTQDKFLPQRHHHHPSTLKLQVKDGMLVAADNVDLKTWLPILPLATDVHAEAATLTYAHEHQQREAGRTALRVTLTRVVKEGETPPLWFSSEVAAQLGLPFLNFSHIRNGVYVCPHCDRQFTAPNPLKLHLAARCDTLASHLLWERLYCSPARVTPKPWFTPLLSRLSDKTSVSQKPPLPPSRATNNSPGTSPSVSGGRRSPVGHKPVSPDSTSCHVNTSRPTSPRSSLVGQEPRSAFRRVSSNVGGRPEGPVPRLQIFPRPPTLLPPGPSRGYFRASTVHPLIMGGPQPTNGSNLLLNPRLLLGTLIPSHSRSQSASATQPLMPVMPLAGATRPLLDASPAGGTVDPCAEMETLVSNLGRSRRGHLCLYCGKVYSRKYGLKIHIRTHTGYKPLKCKVCLRPFGDPSNLNKHVRLHAEGETPYRCDHCGKVLVRRRDLDRHVRSRHPEALPSSANPLTDTDDEDDILEVENDDFSVQADVLDEA</sequence>
<comment type="similarity">
    <text evidence="7">Belongs to the snail C2H2-type zinc-finger protein family.</text>
</comment>
<feature type="domain" description="C2H2-type" evidence="10">
    <location>
        <begin position="471"/>
        <end position="498"/>
    </location>
</feature>
<dbReference type="Pfam" id="PF00096">
    <property type="entry name" value="zf-C2H2"/>
    <property type="match status" value="3"/>
</dbReference>
<gene>
    <name evidence="11" type="primary">Prdm13-L</name>
    <name evidence="11" type="ORF">Hamer_G021597</name>
</gene>
<evidence type="ECO:0000256" key="8">
    <source>
        <dbReference type="PROSITE-ProRule" id="PRU00042"/>
    </source>
</evidence>
<keyword evidence="4 8" id="KW-0863">Zinc-finger</keyword>
<comment type="subcellular location">
    <subcellularLocation>
        <location evidence="1">Nucleus</location>
    </subcellularLocation>
</comment>
<comment type="caution">
    <text evidence="11">The sequence shown here is derived from an EMBL/GenBank/DDBJ whole genome shotgun (WGS) entry which is preliminary data.</text>
</comment>
<evidence type="ECO:0000256" key="3">
    <source>
        <dbReference type="ARBA" id="ARBA00022737"/>
    </source>
</evidence>
<evidence type="ECO:0000256" key="7">
    <source>
        <dbReference type="ARBA" id="ARBA00037948"/>
    </source>
</evidence>
<evidence type="ECO:0000256" key="9">
    <source>
        <dbReference type="SAM" id="MobiDB-lite"/>
    </source>
</evidence>
<dbReference type="InterPro" id="IPR036236">
    <property type="entry name" value="Znf_C2H2_sf"/>
</dbReference>
<feature type="domain" description="C2H2-type" evidence="10">
    <location>
        <begin position="443"/>
        <end position="470"/>
    </location>
</feature>
<feature type="compositionally biased region" description="Polar residues" evidence="9">
    <location>
        <begin position="260"/>
        <end position="272"/>
    </location>
</feature>
<feature type="region of interest" description="Disordered" evidence="9">
    <location>
        <begin position="247"/>
        <end position="345"/>
    </location>
</feature>
<evidence type="ECO:0000256" key="6">
    <source>
        <dbReference type="ARBA" id="ARBA00023242"/>
    </source>
</evidence>
<dbReference type="PANTHER" id="PTHR24388:SF54">
    <property type="entry name" value="PROTEIN ESCARGOT"/>
    <property type="match status" value="1"/>
</dbReference>